<feature type="compositionally biased region" description="Polar residues" evidence="1">
    <location>
        <begin position="123"/>
        <end position="133"/>
    </location>
</feature>
<protein>
    <submittedName>
        <fullName evidence="2">Uncharacterized protein</fullName>
    </submittedName>
</protein>
<sequence length="149" mass="15953">MEHSRRASPRPFPKHFTSSSSRWSRRRPWRQPVTTGYGPTSSEADGDSKGFSRGTQFLSCYPTHQPSRRRGPQPSPAPSWHRVRGCSIPGAAKTGPGGPGFEAVAAVGQGQLPPHAARAPPHSLSSVGRSASATRGPLKGRQQSTVVQH</sequence>
<reference evidence="2 3" key="1">
    <citation type="journal article" date="2020" name="Nature">
        <title>Six reference-quality genomes reveal evolution of bat adaptations.</title>
        <authorList>
            <person name="Jebb D."/>
            <person name="Huang Z."/>
            <person name="Pippel M."/>
            <person name="Hughes G.M."/>
            <person name="Lavrichenko K."/>
            <person name="Devanna P."/>
            <person name="Winkler S."/>
            <person name="Jermiin L.S."/>
            <person name="Skirmuntt E.C."/>
            <person name="Katzourakis A."/>
            <person name="Burkitt-Gray L."/>
            <person name="Ray D.A."/>
            <person name="Sullivan K.A.M."/>
            <person name="Roscito J.G."/>
            <person name="Kirilenko B.M."/>
            <person name="Davalos L.M."/>
            <person name="Corthals A.P."/>
            <person name="Power M.L."/>
            <person name="Jones G."/>
            <person name="Ransome R.D."/>
            <person name="Dechmann D.K.N."/>
            <person name="Locatelli A.G."/>
            <person name="Puechmaille S.J."/>
            <person name="Fedrigo O."/>
            <person name="Jarvis E.D."/>
            <person name="Hiller M."/>
            <person name="Vernes S.C."/>
            <person name="Myers E.W."/>
            <person name="Teeling E.C."/>
        </authorList>
    </citation>
    <scope>NUCLEOTIDE SEQUENCE [LARGE SCALE GENOMIC DNA]</scope>
    <source>
        <strain evidence="2">MRouAeg1</strain>
        <tissue evidence="2">Muscle</tissue>
    </source>
</reference>
<proteinExistence type="predicted"/>
<feature type="compositionally biased region" description="Polar residues" evidence="1">
    <location>
        <begin position="53"/>
        <end position="65"/>
    </location>
</feature>
<dbReference type="EMBL" id="JACASE010000016">
    <property type="protein sequence ID" value="KAF6401583.1"/>
    <property type="molecule type" value="Genomic_DNA"/>
</dbReference>
<accession>A0A7J8BRV3</accession>
<evidence type="ECO:0000256" key="1">
    <source>
        <dbReference type="SAM" id="MobiDB-lite"/>
    </source>
</evidence>
<evidence type="ECO:0000313" key="2">
    <source>
        <dbReference type="EMBL" id="KAF6401583.1"/>
    </source>
</evidence>
<keyword evidence="3" id="KW-1185">Reference proteome</keyword>
<dbReference type="AlphaFoldDB" id="A0A7J8BRV3"/>
<comment type="caution">
    <text evidence="2">The sequence shown here is derived from an EMBL/GenBank/DDBJ whole genome shotgun (WGS) entry which is preliminary data.</text>
</comment>
<gene>
    <name evidence="2" type="ORF">HJG63_009634</name>
</gene>
<dbReference type="Proteomes" id="UP000593571">
    <property type="component" value="Unassembled WGS sequence"/>
</dbReference>
<organism evidence="2 3">
    <name type="scientific">Rousettus aegyptiacus</name>
    <name type="common">Egyptian fruit bat</name>
    <name type="synonym">Pteropus aegyptiacus</name>
    <dbReference type="NCBI Taxonomy" id="9407"/>
    <lineage>
        <taxon>Eukaryota</taxon>
        <taxon>Metazoa</taxon>
        <taxon>Chordata</taxon>
        <taxon>Craniata</taxon>
        <taxon>Vertebrata</taxon>
        <taxon>Euteleostomi</taxon>
        <taxon>Mammalia</taxon>
        <taxon>Eutheria</taxon>
        <taxon>Laurasiatheria</taxon>
        <taxon>Chiroptera</taxon>
        <taxon>Yinpterochiroptera</taxon>
        <taxon>Pteropodoidea</taxon>
        <taxon>Pteropodidae</taxon>
        <taxon>Rousettinae</taxon>
        <taxon>Rousettus</taxon>
    </lineage>
</organism>
<evidence type="ECO:0000313" key="3">
    <source>
        <dbReference type="Proteomes" id="UP000593571"/>
    </source>
</evidence>
<name>A0A7J8BRV3_ROUAE</name>
<feature type="compositionally biased region" description="Polar residues" evidence="1">
    <location>
        <begin position="32"/>
        <end position="43"/>
    </location>
</feature>
<feature type="region of interest" description="Disordered" evidence="1">
    <location>
        <begin position="1"/>
        <end position="149"/>
    </location>
</feature>